<dbReference type="AlphaFoldDB" id="A0A382ESB7"/>
<protein>
    <submittedName>
        <fullName evidence="1">Uncharacterized protein</fullName>
    </submittedName>
</protein>
<proteinExistence type="predicted"/>
<dbReference type="EMBL" id="UINC01046102">
    <property type="protein sequence ID" value="SVB53696.1"/>
    <property type="molecule type" value="Genomic_DNA"/>
</dbReference>
<organism evidence="1">
    <name type="scientific">marine metagenome</name>
    <dbReference type="NCBI Taxonomy" id="408172"/>
    <lineage>
        <taxon>unclassified sequences</taxon>
        <taxon>metagenomes</taxon>
        <taxon>ecological metagenomes</taxon>
    </lineage>
</organism>
<evidence type="ECO:0000313" key="1">
    <source>
        <dbReference type="EMBL" id="SVB53696.1"/>
    </source>
</evidence>
<name>A0A382ESB7_9ZZZZ</name>
<reference evidence="1" key="1">
    <citation type="submission" date="2018-05" db="EMBL/GenBank/DDBJ databases">
        <authorList>
            <person name="Lanie J.A."/>
            <person name="Ng W.-L."/>
            <person name="Kazmierczak K.M."/>
            <person name="Andrzejewski T.M."/>
            <person name="Davidsen T.M."/>
            <person name="Wayne K.J."/>
            <person name="Tettelin H."/>
            <person name="Glass J.I."/>
            <person name="Rusch D."/>
            <person name="Podicherti R."/>
            <person name="Tsui H.-C.T."/>
            <person name="Winkler M.E."/>
        </authorList>
    </citation>
    <scope>NUCLEOTIDE SEQUENCE</scope>
</reference>
<sequence length="90" mass="9882">MYAPSTENSHLICARPPELNASQLPGLRLLGSRGRLCILYRVNRTPHRTPLFLVDDLAAAFIHLAGQLGRTRVKTNQLTASATQIACGWT</sequence>
<gene>
    <name evidence="1" type="ORF">METZ01_LOCUS206550</name>
</gene>
<accession>A0A382ESB7</accession>